<dbReference type="OrthoDB" id="241407at2"/>
<proteinExistence type="predicted"/>
<name>A0A518G7Z9_9BACT</name>
<keyword evidence="3" id="KW-1185">Reference proteome</keyword>
<keyword evidence="1" id="KW-0732">Signal</keyword>
<evidence type="ECO:0000313" key="2">
    <source>
        <dbReference type="EMBL" id="QDV24714.1"/>
    </source>
</evidence>
<dbReference type="Pfam" id="PF07585">
    <property type="entry name" value="BBP7"/>
    <property type="match status" value="1"/>
</dbReference>
<sequence precursor="true">MKMLSGRMHWLAMGLALVVSAQGFTTKTLLGQSPYGIPTGPQGMGAPSMMGMPNGQFPDAPMSMAFKGPPPMEVAYASHAGRCDGSGCDTAGCGCGGGGAMGFCGGDHCGGVCGGMCGGSGGLMNRLGCGACGGAGCNACGGGLGGGLGGDGLGSHGCLLGRGLFGGRLAGLLGPLAPYSESGTGAQRYFDFYGGTIGLKRTSNVGGFQSYSRDVNLNFVPVTQVSVDSANINSVLNTSDLDLDEMRFGLELIASLQVGVGSNVEARYFGLNSWEDNATLSVVGSGTPTLDSVFSQFGTVPAGGYDDTDNSFIHSIDYESAMHSGEVNFRRRFVAPVSWVQGSWLMGIRYFDLDERFGFHATGSQNNTFAADQLRFFDYNTSTRNEMTGFQVGSDLWVNVIPGLQVGVESKSGIFGNHAEVESIAVSNSIPGAREFLQTGETAYLAELTASAVYRLSYSWSVKTSYNLLYVDNVALAPENMNVRGFGSSAGAVAGTFDAATREPFINTDGEAVYQGWSIGGEFLF</sequence>
<dbReference type="RefSeq" id="WP_145078737.1">
    <property type="nucleotide sequence ID" value="NZ_CP036298.1"/>
</dbReference>
<organism evidence="2 3">
    <name type="scientific">Aureliella helgolandensis</name>
    <dbReference type="NCBI Taxonomy" id="2527968"/>
    <lineage>
        <taxon>Bacteria</taxon>
        <taxon>Pseudomonadati</taxon>
        <taxon>Planctomycetota</taxon>
        <taxon>Planctomycetia</taxon>
        <taxon>Pirellulales</taxon>
        <taxon>Pirellulaceae</taxon>
        <taxon>Aureliella</taxon>
    </lineage>
</organism>
<evidence type="ECO:0000313" key="3">
    <source>
        <dbReference type="Proteomes" id="UP000318017"/>
    </source>
</evidence>
<evidence type="ECO:0000256" key="1">
    <source>
        <dbReference type="SAM" id="SignalP"/>
    </source>
</evidence>
<feature type="chain" id="PRO_5022022832" evidence="1">
    <location>
        <begin position="22"/>
        <end position="525"/>
    </location>
</feature>
<dbReference type="Proteomes" id="UP000318017">
    <property type="component" value="Chromosome"/>
</dbReference>
<dbReference type="InterPro" id="IPR011446">
    <property type="entry name" value="BBP7"/>
</dbReference>
<gene>
    <name evidence="2" type="ORF">Q31a_30350</name>
</gene>
<dbReference type="KEGG" id="ahel:Q31a_30350"/>
<reference evidence="2 3" key="1">
    <citation type="submission" date="2019-02" db="EMBL/GenBank/DDBJ databases">
        <title>Deep-cultivation of Planctomycetes and their phenomic and genomic characterization uncovers novel biology.</title>
        <authorList>
            <person name="Wiegand S."/>
            <person name="Jogler M."/>
            <person name="Boedeker C."/>
            <person name="Pinto D."/>
            <person name="Vollmers J."/>
            <person name="Rivas-Marin E."/>
            <person name="Kohn T."/>
            <person name="Peeters S.H."/>
            <person name="Heuer A."/>
            <person name="Rast P."/>
            <person name="Oberbeckmann S."/>
            <person name="Bunk B."/>
            <person name="Jeske O."/>
            <person name="Meyerdierks A."/>
            <person name="Storesund J.E."/>
            <person name="Kallscheuer N."/>
            <person name="Luecker S."/>
            <person name="Lage O.M."/>
            <person name="Pohl T."/>
            <person name="Merkel B.J."/>
            <person name="Hornburger P."/>
            <person name="Mueller R.-W."/>
            <person name="Bruemmer F."/>
            <person name="Labrenz M."/>
            <person name="Spormann A.M."/>
            <person name="Op den Camp H."/>
            <person name="Overmann J."/>
            <person name="Amann R."/>
            <person name="Jetten M.S.M."/>
            <person name="Mascher T."/>
            <person name="Medema M.H."/>
            <person name="Devos D.P."/>
            <person name="Kaster A.-K."/>
            <person name="Ovreas L."/>
            <person name="Rohde M."/>
            <person name="Galperin M.Y."/>
            <person name="Jogler C."/>
        </authorList>
    </citation>
    <scope>NUCLEOTIDE SEQUENCE [LARGE SCALE GENOMIC DNA]</scope>
    <source>
        <strain evidence="2 3">Q31a</strain>
    </source>
</reference>
<dbReference type="AlphaFoldDB" id="A0A518G7Z9"/>
<feature type="signal peptide" evidence="1">
    <location>
        <begin position="1"/>
        <end position="21"/>
    </location>
</feature>
<protein>
    <submittedName>
        <fullName evidence="2">Uncharacterized protein</fullName>
    </submittedName>
</protein>
<dbReference type="EMBL" id="CP036298">
    <property type="protein sequence ID" value="QDV24714.1"/>
    <property type="molecule type" value="Genomic_DNA"/>
</dbReference>
<accession>A0A518G7Z9</accession>